<organism evidence="6">
    <name type="scientific">Caldiarchaeum subterraneum</name>
    <dbReference type="NCBI Taxonomy" id="311458"/>
    <lineage>
        <taxon>Archaea</taxon>
        <taxon>Nitrososphaerota</taxon>
        <taxon>Candidatus Caldarchaeales</taxon>
        <taxon>Candidatus Caldarchaeaceae</taxon>
        <taxon>Candidatus Caldarchaeum</taxon>
    </lineage>
</organism>
<dbReference type="AlphaFoldDB" id="A0A7J3WAZ9"/>
<accession>A0A7J3WAZ9</accession>
<evidence type="ECO:0000256" key="3">
    <source>
        <dbReference type="SAM" id="Phobius"/>
    </source>
</evidence>
<feature type="transmembrane region" description="Helical" evidence="3">
    <location>
        <begin position="7"/>
        <end position="34"/>
    </location>
</feature>
<keyword evidence="3" id="KW-0812">Transmembrane</keyword>
<proteinExistence type="inferred from homology"/>
<dbReference type="SMART" id="SM00244">
    <property type="entry name" value="PHB"/>
    <property type="match status" value="1"/>
</dbReference>
<dbReference type="EMBL" id="DRXG01000017">
    <property type="protein sequence ID" value="HHN51883.1"/>
    <property type="molecule type" value="Genomic_DNA"/>
</dbReference>
<dbReference type="Pfam" id="PF01145">
    <property type="entry name" value="Band_7"/>
    <property type="match status" value="1"/>
</dbReference>
<dbReference type="FunFam" id="3.30.479.30:FF:000004">
    <property type="entry name" value="Putative membrane protease family, stomatin"/>
    <property type="match status" value="1"/>
</dbReference>
<dbReference type="PANTHER" id="PTHR10264">
    <property type="entry name" value="BAND 7 PROTEIN-RELATED"/>
    <property type="match status" value="1"/>
</dbReference>
<dbReference type="Gene3D" id="6.10.250.2090">
    <property type="match status" value="1"/>
</dbReference>
<evidence type="ECO:0000313" key="6">
    <source>
        <dbReference type="EMBL" id="HHN51883.1"/>
    </source>
</evidence>
<protein>
    <submittedName>
        <fullName evidence="6">Slipin family protein</fullName>
    </submittedName>
</protein>
<gene>
    <name evidence="6" type="ORF">ENM30_01070</name>
    <name evidence="5" type="ORF">ENU43_00810</name>
</gene>
<evidence type="ECO:0000313" key="5">
    <source>
        <dbReference type="EMBL" id="HGL40200.1"/>
    </source>
</evidence>
<sequence>MSPLSNVFFVSIITPNLLLPLFLIVLLLVIILSASIKVVTEYERAVIFRLGRLMGVKGPGVVVILPIIDRRRIIDLRLVTFDVPKQRIITKDNVTVDVDAIVYFRVTDPMMAVLKVKDYFTASALLAQTTLRDVIGQVELDDLLTRREELNKRIQQILDEATEPWGIKVTTVALRDVVIPEMMQRAIAKQAEAERERRSRIIAAEGELMAAEKMAQAADYYAQHPIALRLRELQTWSEIAREKNMIVVTESATKELGTILGLTAQKKE</sequence>
<evidence type="ECO:0000256" key="2">
    <source>
        <dbReference type="ARBA" id="ARBA00008164"/>
    </source>
</evidence>
<comment type="similarity">
    <text evidence="2">Belongs to the band 7/mec-2 family.</text>
</comment>
<keyword evidence="3" id="KW-1133">Transmembrane helix</keyword>
<dbReference type="GO" id="GO:0005886">
    <property type="term" value="C:plasma membrane"/>
    <property type="evidence" value="ECO:0007669"/>
    <property type="project" value="InterPro"/>
</dbReference>
<dbReference type="InterPro" id="IPR043202">
    <property type="entry name" value="Band-7_stomatin-like"/>
</dbReference>
<dbReference type="SUPFAM" id="SSF117892">
    <property type="entry name" value="Band 7/SPFH domain"/>
    <property type="match status" value="1"/>
</dbReference>
<feature type="transmembrane region" description="Helical" evidence="3">
    <location>
        <begin position="46"/>
        <end position="68"/>
    </location>
</feature>
<evidence type="ECO:0000256" key="1">
    <source>
        <dbReference type="ARBA" id="ARBA00004167"/>
    </source>
</evidence>
<dbReference type="Gene3D" id="3.30.479.30">
    <property type="entry name" value="Band 7 domain"/>
    <property type="match status" value="1"/>
</dbReference>
<comment type="subcellular location">
    <subcellularLocation>
        <location evidence="1">Membrane</location>
        <topology evidence="1">Single-pass membrane protein</topology>
    </subcellularLocation>
</comment>
<evidence type="ECO:0000259" key="4">
    <source>
        <dbReference type="SMART" id="SM00244"/>
    </source>
</evidence>
<comment type="caution">
    <text evidence="6">The sequence shown here is derived from an EMBL/GenBank/DDBJ whole genome shotgun (WGS) entry which is preliminary data.</text>
</comment>
<dbReference type="InterPro" id="IPR001972">
    <property type="entry name" value="Stomatin_HflK_fam"/>
</dbReference>
<name>A0A7J3WAZ9_CALS0</name>
<dbReference type="GO" id="GO:0098552">
    <property type="term" value="C:side of membrane"/>
    <property type="evidence" value="ECO:0007669"/>
    <property type="project" value="UniProtKB-ARBA"/>
</dbReference>
<dbReference type="PANTHER" id="PTHR10264:SF19">
    <property type="entry name" value="AT06885P-RELATED"/>
    <property type="match status" value="1"/>
</dbReference>
<feature type="domain" description="Band 7" evidence="4">
    <location>
        <begin position="34"/>
        <end position="191"/>
    </location>
</feature>
<dbReference type="EMBL" id="DTCM01000010">
    <property type="protein sequence ID" value="HGL40200.1"/>
    <property type="molecule type" value="Genomic_DNA"/>
</dbReference>
<dbReference type="CDD" id="cd08826">
    <property type="entry name" value="SPFH_eoslipins_u1"/>
    <property type="match status" value="1"/>
</dbReference>
<dbReference type="InterPro" id="IPR001107">
    <property type="entry name" value="Band_7"/>
</dbReference>
<reference evidence="6" key="1">
    <citation type="journal article" date="2020" name="mSystems">
        <title>Genome- and Community-Level Interaction Insights into Carbon Utilization and Element Cycling Functions of Hydrothermarchaeota in Hydrothermal Sediment.</title>
        <authorList>
            <person name="Zhou Z."/>
            <person name="Liu Y."/>
            <person name="Xu W."/>
            <person name="Pan J."/>
            <person name="Luo Z.H."/>
            <person name="Li M."/>
        </authorList>
    </citation>
    <scope>NUCLEOTIDE SEQUENCE [LARGE SCALE GENOMIC DNA]</scope>
    <source>
        <strain evidence="6">SpSt-1073</strain>
        <strain evidence="5">SpSt-669</strain>
    </source>
</reference>
<keyword evidence="3" id="KW-0472">Membrane</keyword>
<dbReference type="PRINTS" id="PR00721">
    <property type="entry name" value="STOMATIN"/>
</dbReference>
<dbReference type="InterPro" id="IPR036013">
    <property type="entry name" value="Band_7/SPFH_dom_sf"/>
</dbReference>